<accession>A0A9D5ADG1</accession>
<evidence type="ECO:0000313" key="10">
    <source>
        <dbReference type="Proteomes" id="UP001058974"/>
    </source>
</evidence>
<dbReference type="InterPro" id="IPR005635">
    <property type="entry name" value="Inner_centromere_prot_ARK-bd"/>
</dbReference>
<feature type="compositionally biased region" description="Basic and acidic residues" evidence="7">
    <location>
        <begin position="1481"/>
        <end position="1499"/>
    </location>
</feature>
<keyword evidence="6" id="KW-0539">Nucleus</keyword>
<keyword evidence="4" id="KW-0963">Cytoplasm</keyword>
<feature type="compositionally biased region" description="Basic and acidic residues" evidence="7">
    <location>
        <begin position="1371"/>
        <end position="1408"/>
    </location>
</feature>
<proteinExistence type="inferred from homology"/>
<feature type="region of interest" description="Disordered" evidence="7">
    <location>
        <begin position="246"/>
        <end position="287"/>
    </location>
</feature>
<feature type="compositionally biased region" description="Basic and acidic residues" evidence="7">
    <location>
        <begin position="1415"/>
        <end position="1467"/>
    </location>
</feature>
<reference evidence="9 10" key="1">
    <citation type="journal article" date="2022" name="Nat. Genet.">
        <title>Improved pea reference genome and pan-genome highlight genomic features and evolutionary characteristics.</title>
        <authorList>
            <person name="Yang T."/>
            <person name="Liu R."/>
            <person name="Luo Y."/>
            <person name="Hu S."/>
            <person name="Wang D."/>
            <person name="Wang C."/>
            <person name="Pandey M.K."/>
            <person name="Ge S."/>
            <person name="Xu Q."/>
            <person name="Li N."/>
            <person name="Li G."/>
            <person name="Huang Y."/>
            <person name="Saxena R.K."/>
            <person name="Ji Y."/>
            <person name="Li M."/>
            <person name="Yan X."/>
            <person name="He Y."/>
            <person name="Liu Y."/>
            <person name="Wang X."/>
            <person name="Xiang C."/>
            <person name="Varshney R.K."/>
            <person name="Ding H."/>
            <person name="Gao S."/>
            <person name="Zong X."/>
        </authorList>
    </citation>
    <scope>NUCLEOTIDE SEQUENCE [LARGE SCALE GENOMIC DNA]</scope>
    <source>
        <strain evidence="9 10">cv. Zhongwan 6</strain>
    </source>
</reference>
<gene>
    <name evidence="9" type="ORF">KIW84_066167</name>
</gene>
<feature type="compositionally biased region" description="Polar residues" evidence="7">
    <location>
        <begin position="1324"/>
        <end position="1333"/>
    </location>
</feature>
<evidence type="ECO:0000256" key="5">
    <source>
        <dbReference type="ARBA" id="ARBA00023212"/>
    </source>
</evidence>
<evidence type="ECO:0000256" key="4">
    <source>
        <dbReference type="ARBA" id="ARBA00022490"/>
    </source>
</evidence>
<feature type="region of interest" description="Disordered" evidence="7">
    <location>
        <begin position="1370"/>
        <end position="1550"/>
    </location>
</feature>
<evidence type="ECO:0000259" key="8">
    <source>
        <dbReference type="Pfam" id="PF03941"/>
    </source>
</evidence>
<name>A0A9D5ADG1_PEA</name>
<evidence type="ECO:0000256" key="1">
    <source>
        <dbReference type="ARBA" id="ARBA00004123"/>
    </source>
</evidence>
<feature type="region of interest" description="Disordered" evidence="7">
    <location>
        <begin position="485"/>
        <end position="528"/>
    </location>
</feature>
<feature type="region of interest" description="Disordered" evidence="7">
    <location>
        <begin position="681"/>
        <end position="702"/>
    </location>
</feature>
<evidence type="ECO:0000313" key="9">
    <source>
        <dbReference type="EMBL" id="KAI5401585.1"/>
    </source>
</evidence>
<evidence type="ECO:0000256" key="7">
    <source>
        <dbReference type="SAM" id="MobiDB-lite"/>
    </source>
</evidence>
<protein>
    <recommendedName>
        <fullName evidence="8">Inner centromere protein ARK-binding domain-containing protein</fullName>
    </recommendedName>
</protein>
<feature type="compositionally biased region" description="Low complexity" evidence="7">
    <location>
        <begin position="488"/>
        <end position="499"/>
    </location>
</feature>
<dbReference type="Pfam" id="PF03941">
    <property type="entry name" value="INCENP_ARK-bind"/>
    <property type="match status" value="1"/>
</dbReference>
<evidence type="ECO:0000256" key="6">
    <source>
        <dbReference type="ARBA" id="ARBA00023242"/>
    </source>
</evidence>
<comment type="caution">
    <text evidence="9">The sequence shown here is derived from an EMBL/GenBank/DDBJ whole genome shotgun (WGS) entry which is preliminary data.</text>
</comment>
<dbReference type="PANTHER" id="PTHR13738:SF1">
    <property type="entry name" value="TROPONIN I"/>
    <property type="match status" value="1"/>
</dbReference>
<feature type="compositionally biased region" description="Basic and acidic residues" evidence="7">
    <location>
        <begin position="1271"/>
        <end position="1288"/>
    </location>
</feature>
<comment type="similarity">
    <text evidence="3">Belongs to the INCENP family.</text>
</comment>
<feature type="region of interest" description="Disordered" evidence="7">
    <location>
        <begin position="170"/>
        <end position="192"/>
    </location>
</feature>
<feature type="domain" description="Inner centromere protein ARK-binding" evidence="8">
    <location>
        <begin position="1533"/>
        <end position="1584"/>
    </location>
</feature>
<dbReference type="Gramene" id="Psat06G0616700-T1">
    <property type="protein sequence ID" value="KAI5401585.1"/>
    <property type="gene ID" value="KIW84_066167"/>
</dbReference>
<evidence type="ECO:0000256" key="2">
    <source>
        <dbReference type="ARBA" id="ARBA00004186"/>
    </source>
</evidence>
<dbReference type="InterPro" id="IPR050875">
    <property type="entry name" value="Troponin_I"/>
</dbReference>
<feature type="compositionally biased region" description="Low complexity" evidence="7">
    <location>
        <begin position="261"/>
        <end position="272"/>
    </location>
</feature>
<organism evidence="9 10">
    <name type="scientific">Pisum sativum</name>
    <name type="common">Garden pea</name>
    <name type="synonym">Lathyrus oleraceus</name>
    <dbReference type="NCBI Taxonomy" id="3888"/>
    <lineage>
        <taxon>Eukaryota</taxon>
        <taxon>Viridiplantae</taxon>
        <taxon>Streptophyta</taxon>
        <taxon>Embryophyta</taxon>
        <taxon>Tracheophyta</taxon>
        <taxon>Spermatophyta</taxon>
        <taxon>Magnoliopsida</taxon>
        <taxon>eudicotyledons</taxon>
        <taxon>Gunneridae</taxon>
        <taxon>Pentapetalae</taxon>
        <taxon>rosids</taxon>
        <taxon>fabids</taxon>
        <taxon>Fabales</taxon>
        <taxon>Fabaceae</taxon>
        <taxon>Papilionoideae</taxon>
        <taxon>50 kb inversion clade</taxon>
        <taxon>NPAAA clade</taxon>
        <taxon>Hologalegina</taxon>
        <taxon>IRL clade</taxon>
        <taxon>Fabeae</taxon>
        <taxon>Lathyrus</taxon>
    </lineage>
</organism>
<keyword evidence="10" id="KW-1185">Reference proteome</keyword>
<dbReference type="GO" id="GO:0005819">
    <property type="term" value="C:spindle"/>
    <property type="evidence" value="ECO:0007669"/>
    <property type="project" value="UniProtKB-SubCell"/>
</dbReference>
<sequence>MSATEKLFVKIFERKKQFIEQVRQESLLWEENLRYLLILNGIPPPPWLNNSAVHSSFPSDPKDLFKDDTVYQGQPSQAQFGVPSVGDHCSQYNNLDAVSDDLRNEVDAIKKDHDTGGRLSNFPDCSVSNAGCASSGPPELDSVAVSPQNQIEQRVSESFLDPAVSFSKLHRSRSRQKALEQRNSAKASKLLSVDGDNAGDCTAAATRSAPPSLQEDHIKELSLVNEYHPNNRSCLTEEMRKGGCLTRKDHSSNYTGRITRSKSSSQKFNSLSIRSSSVEKEHGPPLNDLNEEMELISRPSFINGSCGVQEPNLINFQNKDVGSSVYDKRLSIPRTSSQAEHSSELLNLDSSSGRYKVVEVSDINQPCSHVELKDLSKTSDCINGSRRNIVKDGDFCQTEQESNIQSRLRLHRSSCPSPGDDFFTTNGSGKSIDKSVQLPQPLILKNLQDPSVAVVGSLCSQEEPHISAVKTKEYLSKSGSGNIYLTRNSKLSKSPNSKSRGQRATHSESAGKKSQNVQPTKLDPRWLSSSPKYSKLDLQISVNSAEKENIAEVDASRNTRAETSCAEKSLLRPASSSNLDGGSILAESLYIKTVVAEKDLDVLENIASDANSTDNAKHKSTTTTAKIHLDFDGLVDKDPSCLGSKLTAVNPKVREEVSVSRLSPDFVMSVMPKELVFDDCEDTNRDGISSPDLKGSKRMSPDKESLAFSEPLKLLDDDTQEVLADSFSEAVTENGLPRHTDKSVAKFNVRFPVIAPTDEVNVDLVQQSPNTISWDQNGDLLRQALPSNGKVTRFSTDVHNFNSSTETFANDMEHSCSQHKKRKIEIESEKFLPGSTHLLEKLVDSINQRPGSGTSSIKEDNPEAVIEVQHLAFDQADDIGHERVCKSPTDVMEDTGESQKMEGSSCTVRKDEKLILDGRGRGSDTLMLPEVDPFSFSIESTRLSFDGKAGSWHLQVNSGQNNAEDLTCFERTTSSRRIYPEGDSEFLDGLSVSPRFRDLDLTETGALPEFEGFLMQTDNEQPCIARDEMQFETMNLPSSSADNSSLDGSRFTSSPSCYSSTPYRLHSIGNVYQSLPNGLLEGYGLRTSRPLNDGSPRAFSDCRPKCNGQFTSSVQTLWDRFNSNFGSSGKRKSSKPELPCISEENENVDEIAGTFQQGIGPEGMNESITRGQPAEIVENANPSTSVLQDALTSEQEDFVISESNFGGTFQQGIGPEEMSESITRGQPDEIVENANPSTSVVQDALASEQEDFVISASNFDGTHNKVKKKLDKQDGNRTRLTSKGKDNKSISLGVNGAKRNSESVQKRSSRPKLSGKDSMKLQRPTFSGRKSTRKNIVSNITSFIPLVQQKQAAAVLPGKKVIKIKALKAAEAAKRNDEMKENERKKKKEVLMELQKKKEERKKEEAKMSAKKRPRENEEKKEKEGKRKRVNDMKQPEHEKILAKKEELKGKEARESRKILDGRDDLNKLLQQENRQGNAEKISKTEPLTKESRHEKYESGIECANKGKATMEDNDLIIKNSPLEQSYEMSPYKSDDDDEDEDDRPSNKFIPSWASKHSLLLNISSQAMDPETIFLRQSFCEIAEVLQPRKFVL</sequence>
<dbReference type="GO" id="GO:0005634">
    <property type="term" value="C:nucleus"/>
    <property type="evidence" value="ECO:0007669"/>
    <property type="project" value="UniProtKB-SubCell"/>
</dbReference>
<dbReference type="Proteomes" id="UP001058974">
    <property type="component" value="Chromosome 6"/>
</dbReference>
<evidence type="ECO:0000256" key="3">
    <source>
        <dbReference type="ARBA" id="ARBA00010042"/>
    </source>
</evidence>
<dbReference type="PANTHER" id="PTHR13738">
    <property type="entry name" value="TROPONIN I"/>
    <property type="match status" value="1"/>
</dbReference>
<comment type="subcellular location">
    <subcellularLocation>
        <location evidence="2">Cytoplasm</location>
        <location evidence="2">Cytoskeleton</location>
        <location evidence="2">Spindle</location>
    </subcellularLocation>
    <subcellularLocation>
        <location evidence="1">Nucleus</location>
    </subcellularLocation>
</comment>
<dbReference type="OrthoDB" id="681218at2759"/>
<feature type="region of interest" description="Disordered" evidence="7">
    <location>
        <begin position="1265"/>
        <end position="1333"/>
    </location>
</feature>
<dbReference type="EMBL" id="JAMSHJ010000006">
    <property type="protein sequence ID" value="KAI5401585.1"/>
    <property type="molecule type" value="Genomic_DNA"/>
</dbReference>
<keyword evidence="5" id="KW-0206">Cytoskeleton</keyword>